<dbReference type="AlphaFoldDB" id="A0A939IHG0"/>
<dbReference type="Pfam" id="PF13577">
    <property type="entry name" value="SnoaL_4"/>
    <property type="match status" value="1"/>
</dbReference>
<feature type="domain" description="SnoaL-like" evidence="1">
    <location>
        <begin position="17"/>
        <end position="152"/>
    </location>
</feature>
<keyword evidence="3" id="KW-1185">Reference proteome</keyword>
<name>A0A939IHG0_9GAMM</name>
<sequence length="181" mass="19739">MKTTTASITALAERVQYIEDELALRNLMVRYGLAVDCGDTATAVACHTGDAVYVVSAPRSGRDEADSGATDLTLKGAEAIGNMLDSPLHQSLLPCCAHTVGPVTLEISGDEARATGYSRLYNVKESTPHLQRLAINEWRFRRDSGQWRIARRESRLVGEDQAQALLRQAAWRPRATKTGLG</sequence>
<organism evidence="2 3">
    <name type="scientific">Parahaliea mediterranea</name>
    <dbReference type="NCBI Taxonomy" id="651086"/>
    <lineage>
        <taxon>Bacteria</taxon>
        <taxon>Pseudomonadati</taxon>
        <taxon>Pseudomonadota</taxon>
        <taxon>Gammaproteobacteria</taxon>
        <taxon>Cellvibrionales</taxon>
        <taxon>Halieaceae</taxon>
        <taxon>Parahaliea</taxon>
    </lineage>
</organism>
<reference evidence="2" key="1">
    <citation type="submission" date="2021-02" db="EMBL/GenBank/DDBJ databases">
        <title>PHA producing bacteria isolated from coastal sediment in Guangdong, Shenzhen.</title>
        <authorList>
            <person name="Zheng W."/>
            <person name="Yu S."/>
            <person name="Huang Y."/>
        </authorList>
    </citation>
    <scope>NUCLEOTIDE SEQUENCE</scope>
    <source>
        <strain evidence="2">TN14-10</strain>
    </source>
</reference>
<proteinExistence type="predicted"/>
<evidence type="ECO:0000313" key="3">
    <source>
        <dbReference type="Proteomes" id="UP000664303"/>
    </source>
</evidence>
<accession>A0A939IHG0</accession>
<evidence type="ECO:0000259" key="1">
    <source>
        <dbReference type="Pfam" id="PF13577"/>
    </source>
</evidence>
<gene>
    <name evidence="2" type="ORF">JYP50_02230</name>
</gene>
<dbReference type="EMBL" id="JAFKCZ010000001">
    <property type="protein sequence ID" value="MBN7795389.1"/>
    <property type="molecule type" value="Genomic_DNA"/>
</dbReference>
<dbReference type="RefSeq" id="WP_206558813.1">
    <property type="nucleotide sequence ID" value="NZ_JAFKCZ010000001.1"/>
</dbReference>
<dbReference type="SUPFAM" id="SSF54427">
    <property type="entry name" value="NTF2-like"/>
    <property type="match status" value="1"/>
</dbReference>
<dbReference type="Proteomes" id="UP000664303">
    <property type="component" value="Unassembled WGS sequence"/>
</dbReference>
<dbReference type="InterPro" id="IPR032710">
    <property type="entry name" value="NTF2-like_dom_sf"/>
</dbReference>
<comment type="caution">
    <text evidence="2">The sequence shown here is derived from an EMBL/GenBank/DDBJ whole genome shotgun (WGS) entry which is preliminary data.</text>
</comment>
<evidence type="ECO:0000313" key="2">
    <source>
        <dbReference type="EMBL" id="MBN7795389.1"/>
    </source>
</evidence>
<protein>
    <submittedName>
        <fullName evidence="2">Nuclear transport factor 2 family protein</fullName>
    </submittedName>
</protein>
<dbReference type="InterPro" id="IPR037401">
    <property type="entry name" value="SnoaL-like"/>
</dbReference>
<dbReference type="Gene3D" id="3.10.450.50">
    <property type="match status" value="1"/>
</dbReference>